<dbReference type="PANTHER" id="PTHR11785">
    <property type="entry name" value="AMINO ACID TRANSPORTER"/>
    <property type="match status" value="1"/>
</dbReference>
<evidence type="ECO:0000256" key="1">
    <source>
        <dbReference type="ARBA" id="ARBA00004141"/>
    </source>
</evidence>
<feature type="transmembrane region" description="Helical" evidence="5">
    <location>
        <begin position="239"/>
        <end position="257"/>
    </location>
</feature>
<dbReference type="PANTHER" id="PTHR11785:SF512">
    <property type="entry name" value="SOBREMESA, ISOFORM B"/>
    <property type="match status" value="1"/>
</dbReference>
<dbReference type="Gene3D" id="1.20.1740.10">
    <property type="entry name" value="Amino acid/polyamine transporter I"/>
    <property type="match status" value="1"/>
</dbReference>
<evidence type="ECO:0000256" key="4">
    <source>
        <dbReference type="ARBA" id="ARBA00023136"/>
    </source>
</evidence>
<dbReference type="Pfam" id="PF13520">
    <property type="entry name" value="AA_permease_2"/>
    <property type="match status" value="1"/>
</dbReference>
<dbReference type="PIRSF" id="PIRSF006060">
    <property type="entry name" value="AA_transporter"/>
    <property type="match status" value="1"/>
</dbReference>
<comment type="subcellular location">
    <subcellularLocation>
        <location evidence="1">Membrane</location>
        <topology evidence="1">Multi-pass membrane protein</topology>
    </subcellularLocation>
</comment>
<dbReference type="InterPro" id="IPR002293">
    <property type="entry name" value="AA/rel_permease1"/>
</dbReference>
<keyword evidence="4 5" id="KW-0472">Membrane</keyword>
<organism evidence="6 7">
    <name type="scientific">Muricomes intestini</name>
    <dbReference type="NCBI Taxonomy" id="1796634"/>
    <lineage>
        <taxon>Bacteria</taxon>
        <taxon>Bacillati</taxon>
        <taxon>Bacillota</taxon>
        <taxon>Clostridia</taxon>
        <taxon>Lachnospirales</taxon>
        <taxon>Lachnospiraceae</taxon>
        <taxon>Muricomes</taxon>
    </lineage>
</organism>
<dbReference type="EMBL" id="SLZZ01000008">
    <property type="protein sequence ID" value="TCS79421.1"/>
    <property type="molecule type" value="Genomic_DNA"/>
</dbReference>
<accession>A0A4R3K9V1</accession>
<proteinExistence type="predicted"/>
<feature type="transmembrane region" description="Helical" evidence="5">
    <location>
        <begin position="48"/>
        <end position="70"/>
    </location>
</feature>
<name>A0A4R3K9V1_9FIRM</name>
<evidence type="ECO:0000313" key="6">
    <source>
        <dbReference type="EMBL" id="TCS79421.1"/>
    </source>
</evidence>
<feature type="transmembrane region" description="Helical" evidence="5">
    <location>
        <begin position="423"/>
        <end position="443"/>
    </location>
</feature>
<dbReference type="RefSeq" id="WP_132380367.1">
    <property type="nucleotide sequence ID" value="NZ_SLZZ01000008.1"/>
</dbReference>
<feature type="transmembrane region" description="Helical" evidence="5">
    <location>
        <begin position="195"/>
        <end position="219"/>
    </location>
</feature>
<feature type="transmembrane region" description="Helical" evidence="5">
    <location>
        <begin position="294"/>
        <end position="315"/>
    </location>
</feature>
<dbReference type="Proteomes" id="UP000295726">
    <property type="component" value="Unassembled WGS sequence"/>
</dbReference>
<evidence type="ECO:0000256" key="5">
    <source>
        <dbReference type="SAM" id="Phobius"/>
    </source>
</evidence>
<sequence>MSKDKPKVPRTQMGGEKELARKLGLMAALVLGVGTTVGSGIFTSVGVVAGTAGTPVLTILAFLIGGIIMIPQNLCYTELMTAYPEDGLFVVYFREAGWNFLSFFGGWSCFWATDPVGIAIMALTVANYLAYFTGWSTGIIRAVSIILIVGFTLLHMIKMDAGAKFQNVITSIKIVPFILLVVVGLFFVTGSNYSAPAVAGVSPGVMSFLPGIAATTWSYDGMQTCGTMAGEIKNPHRNLPIALIGTVLLVTLLYTGLSSAAVGLSDVSTLAASSAPVATAFENVPFIGKSAGTIAAILAVVVVTGSLSSLIMFQARMEYKCATEGYWWKSWGKVHPVWKTPYVSMLWQSAFAIVLVFFSTLQTLLGYFTLICLIRNALCFCTWFKVRKKANYHPTWTMPGGPVMAILAIVPTAVLVVTTFIDAPLFGTIAAVAAIGTAIPFCYEVTSCQVLISRNHSFFYFLFFQCLEHM</sequence>
<keyword evidence="7" id="KW-1185">Reference proteome</keyword>
<feature type="transmembrane region" description="Helical" evidence="5">
    <location>
        <begin position="396"/>
        <end position="417"/>
    </location>
</feature>
<dbReference type="OrthoDB" id="178667at2"/>
<dbReference type="GO" id="GO:0015179">
    <property type="term" value="F:L-amino acid transmembrane transporter activity"/>
    <property type="evidence" value="ECO:0007669"/>
    <property type="project" value="TreeGrafter"/>
</dbReference>
<feature type="transmembrane region" description="Helical" evidence="5">
    <location>
        <begin position="23"/>
        <end position="42"/>
    </location>
</feature>
<keyword evidence="3 5" id="KW-1133">Transmembrane helix</keyword>
<feature type="transmembrane region" description="Helical" evidence="5">
    <location>
        <begin position="364"/>
        <end position="384"/>
    </location>
</feature>
<reference evidence="6 7" key="1">
    <citation type="submission" date="2019-03" db="EMBL/GenBank/DDBJ databases">
        <title>Genomic Encyclopedia of Type Strains, Phase IV (KMG-IV): sequencing the most valuable type-strain genomes for metagenomic binning, comparative biology and taxonomic classification.</title>
        <authorList>
            <person name="Goeker M."/>
        </authorList>
    </citation>
    <scope>NUCLEOTIDE SEQUENCE [LARGE SCALE GENOMIC DNA]</scope>
    <source>
        <strain evidence="6 7">DSM 29489</strain>
    </source>
</reference>
<protein>
    <submittedName>
        <fullName evidence="6">APA family basic amino acid/polyamine antiporter/fructoselysine transporter</fullName>
    </submittedName>
</protein>
<dbReference type="GO" id="GO:0016020">
    <property type="term" value="C:membrane"/>
    <property type="evidence" value="ECO:0007669"/>
    <property type="project" value="UniProtKB-SubCell"/>
</dbReference>
<dbReference type="AlphaFoldDB" id="A0A4R3K9V1"/>
<feature type="transmembrane region" description="Helical" evidence="5">
    <location>
        <begin position="336"/>
        <end position="358"/>
    </location>
</feature>
<feature type="non-terminal residue" evidence="6">
    <location>
        <position position="470"/>
    </location>
</feature>
<evidence type="ECO:0000256" key="2">
    <source>
        <dbReference type="ARBA" id="ARBA00022692"/>
    </source>
</evidence>
<feature type="transmembrane region" description="Helical" evidence="5">
    <location>
        <begin position="109"/>
        <end position="132"/>
    </location>
</feature>
<evidence type="ECO:0000313" key="7">
    <source>
        <dbReference type="Proteomes" id="UP000295726"/>
    </source>
</evidence>
<feature type="transmembrane region" description="Helical" evidence="5">
    <location>
        <begin position="168"/>
        <end position="189"/>
    </location>
</feature>
<comment type="caution">
    <text evidence="6">The sequence shown here is derived from an EMBL/GenBank/DDBJ whole genome shotgun (WGS) entry which is preliminary data.</text>
</comment>
<dbReference type="InterPro" id="IPR050598">
    <property type="entry name" value="AminoAcid_Transporter"/>
</dbReference>
<feature type="transmembrane region" description="Helical" evidence="5">
    <location>
        <begin position="138"/>
        <end position="156"/>
    </location>
</feature>
<evidence type="ECO:0000256" key="3">
    <source>
        <dbReference type="ARBA" id="ARBA00022989"/>
    </source>
</evidence>
<gene>
    <name evidence="6" type="ORF">EDD59_1081</name>
</gene>
<keyword evidence="2 5" id="KW-0812">Transmembrane</keyword>